<gene>
    <name evidence="3" type="ORF">ACFOWS_09250</name>
</gene>
<evidence type="ECO:0000313" key="3">
    <source>
        <dbReference type="EMBL" id="MFC4220320.1"/>
    </source>
</evidence>
<dbReference type="InterPro" id="IPR010982">
    <property type="entry name" value="Lambda_DNA-bd_dom_sf"/>
</dbReference>
<proteinExistence type="predicted"/>
<feature type="compositionally biased region" description="Basic and acidic residues" evidence="1">
    <location>
        <begin position="89"/>
        <end position="101"/>
    </location>
</feature>
<dbReference type="SUPFAM" id="SSF47413">
    <property type="entry name" value="lambda repressor-like DNA-binding domains"/>
    <property type="match status" value="1"/>
</dbReference>
<dbReference type="PROSITE" id="PS50943">
    <property type="entry name" value="HTH_CROC1"/>
    <property type="match status" value="1"/>
</dbReference>
<dbReference type="EMBL" id="JBHSCL010000004">
    <property type="protein sequence ID" value="MFC4220320.1"/>
    <property type="molecule type" value="Genomic_DNA"/>
</dbReference>
<name>A0ABV8PNT4_9FLAO</name>
<dbReference type="RefSeq" id="WP_379763781.1">
    <property type="nucleotide sequence ID" value="NZ_JBHSCL010000004.1"/>
</dbReference>
<keyword evidence="4" id="KW-1185">Reference proteome</keyword>
<dbReference type="Pfam" id="PF01381">
    <property type="entry name" value="HTH_3"/>
    <property type="match status" value="1"/>
</dbReference>
<feature type="region of interest" description="Disordered" evidence="1">
    <location>
        <begin position="71"/>
        <end position="111"/>
    </location>
</feature>
<dbReference type="Gene3D" id="1.10.260.40">
    <property type="entry name" value="lambda repressor-like DNA-binding domains"/>
    <property type="match status" value="1"/>
</dbReference>
<evidence type="ECO:0000259" key="2">
    <source>
        <dbReference type="PROSITE" id="PS50943"/>
    </source>
</evidence>
<evidence type="ECO:0000313" key="4">
    <source>
        <dbReference type="Proteomes" id="UP001595841"/>
    </source>
</evidence>
<reference evidence="4" key="1">
    <citation type="journal article" date="2019" name="Int. J. Syst. Evol. Microbiol.">
        <title>The Global Catalogue of Microorganisms (GCM) 10K type strain sequencing project: providing services to taxonomists for standard genome sequencing and annotation.</title>
        <authorList>
            <consortium name="The Broad Institute Genomics Platform"/>
            <consortium name="The Broad Institute Genome Sequencing Center for Infectious Disease"/>
            <person name="Wu L."/>
            <person name="Ma J."/>
        </authorList>
    </citation>
    <scope>NUCLEOTIDE SEQUENCE [LARGE SCALE GENOMIC DNA]</scope>
    <source>
        <strain evidence="4">CGMCC 1.15774</strain>
    </source>
</reference>
<protein>
    <submittedName>
        <fullName evidence="3">Helix-turn-helix transcriptional regulator</fullName>
    </submittedName>
</protein>
<organism evidence="3 4">
    <name type="scientific">Flagellimonas marina</name>
    <dbReference type="NCBI Taxonomy" id="1775168"/>
    <lineage>
        <taxon>Bacteria</taxon>
        <taxon>Pseudomonadati</taxon>
        <taxon>Bacteroidota</taxon>
        <taxon>Flavobacteriia</taxon>
        <taxon>Flavobacteriales</taxon>
        <taxon>Flavobacteriaceae</taxon>
        <taxon>Flagellimonas</taxon>
    </lineage>
</organism>
<dbReference type="Proteomes" id="UP001595841">
    <property type="component" value="Unassembled WGS sequence"/>
</dbReference>
<dbReference type="CDD" id="cd00093">
    <property type="entry name" value="HTH_XRE"/>
    <property type="match status" value="1"/>
</dbReference>
<feature type="domain" description="HTH cro/C1-type" evidence="2">
    <location>
        <begin position="9"/>
        <end position="64"/>
    </location>
</feature>
<accession>A0ABV8PNT4</accession>
<dbReference type="InterPro" id="IPR001387">
    <property type="entry name" value="Cro/C1-type_HTH"/>
</dbReference>
<comment type="caution">
    <text evidence="3">The sequence shown here is derived from an EMBL/GenBank/DDBJ whole genome shotgun (WGS) entry which is preliminary data.</text>
</comment>
<dbReference type="SMART" id="SM00530">
    <property type="entry name" value="HTH_XRE"/>
    <property type="match status" value="1"/>
</dbReference>
<evidence type="ECO:0000256" key="1">
    <source>
        <dbReference type="SAM" id="MobiDB-lite"/>
    </source>
</evidence>
<sequence>MNKGIVTRIKTIIEHYDISVSAFAESIGVQRSSISHLLNGRNKPSLDFVLKLTDAYPEVDLYWLLQGRGEFPSDESKEVESSPSPILENKLEKTDTSKEEPANSISRPIKEKDEPDKIVFFYPDGTFTAFKSKND</sequence>